<name>A0A1J5TRV8_9ARCH</name>
<keyword evidence="4 5" id="KW-0949">S-adenosyl-L-methionine</keyword>
<dbReference type="EC" id="2.1.1.257" evidence="5"/>
<dbReference type="InterPro" id="IPR029026">
    <property type="entry name" value="tRNA_m1G_MTases_N"/>
</dbReference>
<reference evidence="6 7" key="1">
    <citation type="submission" date="2016-08" db="EMBL/GenBank/DDBJ databases">
        <title>New Insights into Marine Group III Euryarchaeota, from dark to light.</title>
        <authorList>
            <person name="Haro-Moreno J.M."/>
            <person name="Rodriguez-Valera F."/>
            <person name="Lopez-Garcia P."/>
            <person name="Moreira D."/>
            <person name="Martin-Cuadrado A.B."/>
        </authorList>
    </citation>
    <scope>NUCLEOTIDE SEQUENCE [LARGE SCALE GENOMIC DNA]</scope>
    <source>
        <strain evidence="6">CG-Epi3</strain>
    </source>
</reference>
<dbReference type="GO" id="GO:0008175">
    <property type="term" value="F:tRNA methyltransferase activity"/>
    <property type="evidence" value="ECO:0007669"/>
    <property type="project" value="UniProtKB-UniRule"/>
</dbReference>
<accession>A0A1J5TRV8</accession>
<gene>
    <name evidence="5" type="primary">trmY</name>
    <name evidence="6" type="ORF">BEU00_00235</name>
</gene>
<dbReference type="GO" id="GO:0008757">
    <property type="term" value="F:S-adenosylmethionine-dependent methyltransferase activity"/>
    <property type="evidence" value="ECO:0007669"/>
    <property type="project" value="UniProtKB-UniRule"/>
</dbReference>
<sequence>MAKKNFVIIGHRAHTAADWKLDDICGGAGRLDVLVRSVTASLWKSHGIRRDTDVWLSLRGKPEPDITVHFSGNKIKYLNPDERSTAALIRNGLIKLKGKEGPIETSPGVIMQRETFSDLIGKLPKPVLLNENGEKRIRPEYQTFILGDDKDPTESEMKILNSLEKAKVGETSLLTSACITLIHHFLDE</sequence>
<keyword evidence="3 5" id="KW-0808">Transferase</keyword>
<evidence type="ECO:0000256" key="4">
    <source>
        <dbReference type="ARBA" id="ARBA00022691"/>
    </source>
</evidence>
<dbReference type="PANTHER" id="PTHR40703">
    <property type="entry name" value="TRNA (PSEUDOURIDINE(54)-N(1))-METHYLTRANSFERASE"/>
    <property type="match status" value="1"/>
</dbReference>
<comment type="function">
    <text evidence="5">Specifically catalyzes the N1-methylation of pseudouridine at position 54 (Psi54) in tRNAs.</text>
</comment>
<dbReference type="AlphaFoldDB" id="A0A1J5TRV8"/>
<dbReference type="GO" id="GO:0005737">
    <property type="term" value="C:cytoplasm"/>
    <property type="evidence" value="ECO:0007669"/>
    <property type="project" value="UniProtKB-SubCell"/>
</dbReference>
<evidence type="ECO:0000256" key="1">
    <source>
        <dbReference type="ARBA" id="ARBA00022490"/>
    </source>
</evidence>
<dbReference type="HAMAP" id="MF_00587">
    <property type="entry name" value="tRNA_methyltr_TrmY"/>
    <property type="match status" value="1"/>
</dbReference>
<evidence type="ECO:0000256" key="3">
    <source>
        <dbReference type="ARBA" id="ARBA00022679"/>
    </source>
</evidence>
<comment type="catalytic activity">
    <reaction evidence="5">
        <text>pseudouridine(54) in tRNA + S-adenosyl-L-methionine = N(1)-methylpseudouridine(54) in tRNA + S-adenosyl-L-homocysteine + H(+)</text>
        <dbReference type="Rhea" id="RHEA:55292"/>
        <dbReference type="Rhea" id="RHEA-COMP:14140"/>
        <dbReference type="Rhea" id="RHEA-COMP:14141"/>
        <dbReference type="ChEBI" id="CHEBI:15378"/>
        <dbReference type="ChEBI" id="CHEBI:57856"/>
        <dbReference type="ChEBI" id="CHEBI:59789"/>
        <dbReference type="ChEBI" id="CHEBI:65314"/>
        <dbReference type="ChEBI" id="CHEBI:74890"/>
        <dbReference type="EC" id="2.1.1.257"/>
    </reaction>
</comment>
<comment type="caution">
    <text evidence="5">Lacks conserved residue(s) required for the propagation of feature annotation.</text>
</comment>
<proteinExistence type="inferred from homology"/>
<dbReference type="SUPFAM" id="SSF75217">
    <property type="entry name" value="alpha/beta knot"/>
    <property type="match status" value="1"/>
</dbReference>
<organism evidence="6 7">
    <name type="scientific">Marine Group III euryarchaeote CG-Epi3</name>
    <dbReference type="NCBI Taxonomy" id="1888997"/>
    <lineage>
        <taxon>Archaea</taxon>
        <taxon>Methanobacteriati</taxon>
        <taxon>Thermoplasmatota</taxon>
        <taxon>Thermoplasmata</taxon>
        <taxon>Candidatus Thermoprofundales</taxon>
    </lineage>
</organism>
<comment type="subcellular location">
    <subcellularLocation>
        <location evidence="5">Cytoplasm</location>
    </subcellularLocation>
</comment>
<keyword evidence="2 5" id="KW-0489">Methyltransferase</keyword>
<evidence type="ECO:0000313" key="6">
    <source>
        <dbReference type="EMBL" id="OIR23655.1"/>
    </source>
</evidence>
<evidence type="ECO:0000256" key="5">
    <source>
        <dbReference type="HAMAP-Rule" id="MF_00587"/>
    </source>
</evidence>
<evidence type="ECO:0000313" key="7">
    <source>
        <dbReference type="Proteomes" id="UP000183138"/>
    </source>
</evidence>
<keyword evidence="5" id="KW-0819">tRNA processing</keyword>
<dbReference type="InterPro" id="IPR029028">
    <property type="entry name" value="Alpha/beta_knot_MTases"/>
</dbReference>
<dbReference type="GO" id="GO:0030488">
    <property type="term" value="P:tRNA methylation"/>
    <property type="evidence" value="ECO:0007669"/>
    <property type="project" value="UniProtKB-UniRule"/>
</dbReference>
<feature type="binding site" evidence="5">
    <location>
        <position position="129"/>
    </location>
    <ligand>
        <name>S-adenosyl-L-methionine</name>
        <dbReference type="ChEBI" id="CHEBI:59789"/>
    </ligand>
</feature>
<comment type="subunit">
    <text evidence="5">Homodimer.</text>
</comment>
<comment type="caution">
    <text evidence="6">The sequence shown here is derived from an EMBL/GenBank/DDBJ whole genome shotgun (WGS) entry which is preliminary data.</text>
</comment>
<dbReference type="Pfam" id="PF04013">
    <property type="entry name" value="Methyltrn_RNA_2"/>
    <property type="match status" value="1"/>
</dbReference>
<dbReference type="InterPro" id="IPR007158">
    <property type="entry name" value="TrmY"/>
</dbReference>
<feature type="binding site" evidence="5">
    <location>
        <position position="178"/>
    </location>
    <ligand>
        <name>S-adenosyl-L-methionine</name>
        <dbReference type="ChEBI" id="CHEBI:59789"/>
    </ligand>
</feature>
<dbReference type="PANTHER" id="PTHR40703:SF1">
    <property type="entry name" value="TRNA (PSEUDOURIDINE(54)-N(1))-METHYLTRANSFERASE"/>
    <property type="match status" value="1"/>
</dbReference>
<dbReference type="EMBL" id="MIYY01000001">
    <property type="protein sequence ID" value="OIR23655.1"/>
    <property type="molecule type" value="Genomic_DNA"/>
</dbReference>
<dbReference type="Gene3D" id="3.40.1280.10">
    <property type="match status" value="1"/>
</dbReference>
<protein>
    <recommendedName>
        <fullName evidence="5">tRNA (pseudouridine(54)-N(1))-methyltransferase</fullName>
        <ecNumber evidence="5">2.1.1.257</ecNumber>
    </recommendedName>
</protein>
<comment type="similarity">
    <text evidence="5">Belongs to the methyltransferase superfamily. TrmY family.</text>
</comment>
<evidence type="ECO:0000256" key="2">
    <source>
        <dbReference type="ARBA" id="ARBA00022603"/>
    </source>
</evidence>
<keyword evidence="1 5" id="KW-0963">Cytoplasm</keyword>
<dbReference type="CDD" id="cd18087">
    <property type="entry name" value="TrmY-like"/>
    <property type="match status" value="1"/>
</dbReference>
<feature type="binding site" evidence="5">
    <location>
        <position position="147"/>
    </location>
    <ligand>
        <name>S-adenosyl-L-methionine</name>
        <dbReference type="ChEBI" id="CHEBI:59789"/>
    </ligand>
</feature>
<dbReference type="Proteomes" id="UP000183138">
    <property type="component" value="Unassembled WGS sequence"/>
</dbReference>